<organism evidence="2 3">
    <name type="scientific">Ambispora gerdemannii</name>
    <dbReference type="NCBI Taxonomy" id="144530"/>
    <lineage>
        <taxon>Eukaryota</taxon>
        <taxon>Fungi</taxon>
        <taxon>Fungi incertae sedis</taxon>
        <taxon>Mucoromycota</taxon>
        <taxon>Glomeromycotina</taxon>
        <taxon>Glomeromycetes</taxon>
        <taxon>Archaeosporales</taxon>
        <taxon>Ambisporaceae</taxon>
        <taxon>Ambispora</taxon>
    </lineage>
</organism>
<evidence type="ECO:0000313" key="2">
    <source>
        <dbReference type="EMBL" id="CAG8602844.1"/>
    </source>
</evidence>
<keyword evidence="3" id="KW-1185">Reference proteome</keyword>
<dbReference type="EMBL" id="CAJVPL010002202">
    <property type="protein sequence ID" value="CAG8602844.1"/>
    <property type="molecule type" value="Genomic_DNA"/>
</dbReference>
<reference evidence="2" key="1">
    <citation type="submission" date="2021-06" db="EMBL/GenBank/DDBJ databases">
        <authorList>
            <person name="Kallberg Y."/>
            <person name="Tangrot J."/>
            <person name="Rosling A."/>
        </authorList>
    </citation>
    <scope>NUCLEOTIDE SEQUENCE</scope>
    <source>
        <strain evidence="2">MT106</strain>
    </source>
</reference>
<dbReference type="AlphaFoldDB" id="A0A9N9GHJ9"/>
<dbReference type="Proteomes" id="UP000789831">
    <property type="component" value="Unassembled WGS sequence"/>
</dbReference>
<proteinExistence type="predicted"/>
<feature type="region of interest" description="Disordered" evidence="1">
    <location>
        <begin position="69"/>
        <end position="102"/>
    </location>
</feature>
<dbReference type="OrthoDB" id="2430921at2759"/>
<protein>
    <submittedName>
        <fullName evidence="2">2265_t:CDS:1</fullName>
    </submittedName>
</protein>
<comment type="caution">
    <text evidence="2">The sequence shown here is derived from an EMBL/GenBank/DDBJ whole genome shotgun (WGS) entry which is preliminary data.</text>
</comment>
<accession>A0A9N9GHJ9</accession>
<evidence type="ECO:0000256" key="1">
    <source>
        <dbReference type="SAM" id="MobiDB-lite"/>
    </source>
</evidence>
<evidence type="ECO:0000313" key="3">
    <source>
        <dbReference type="Proteomes" id="UP000789831"/>
    </source>
</evidence>
<name>A0A9N9GHJ9_9GLOM</name>
<sequence>MNLRDLINKQQIPQYFISIHNTDFTLLARHVLLFQQSSIYEQPSIEILQNDLAQHYAVVQRSDFNQLSVSNESEANSTNESESNSRGSSTNSSSSSSASSGSSQKFANIISVIREQFSDIFDRVKGANDYSLDQMCAVVSVDILSRLGMGVIGKDTIKGFYRGENISSKNLEKIGAWVDHTHLHCY</sequence>
<feature type="compositionally biased region" description="Low complexity" evidence="1">
    <location>
        <begin position="70"/>
        <end position="102"/>
    </location>
</feature>
<gene>
    <name evidence="2" type="ORF">AGERDE_LOCUS9190</name>
</gene>